<dbReference type="RefSeq" id="WP_107150133.1">
    <property type="nucleotide sequence ID" value="NZ_PYUC01000003.1"/>
</dbReference>
<dbReference type="Gene3D" id="1.10.238.160">
    <property type="match status" value="1"/>
</dbReference>
<organism evidence="1 2">
    <name type="scientific">Trinickia symbiotica</name>
    <dbReference type="NCBI Taxonomy" id="863227"/>
    <lineage>
        <taxon>Bacteria</taxon>
        <taxon>Pseudomonadati</taxon>
        <taxon>Pseudomonadota</taxon>
        <taxon>Betaproteobacteria</taxon>
        <taxon>Burkholderiales</taxon>
        <taxon>Burkholderiaceae</taxon>
        <taxon>Trinickia</taxon>
    </lineage>
</organism>
<evidence type="ECO:0000313" key="2">
    <source>
        <dbReference type="Proteomes" id="UP000240638"/>
    </source>
</evidence>
<protein>
    <submittedName>
        <fullName evidence="1">Uncharacterized protein</fullName>
    </submittedName>
</protein>
<name>A0A2T3XYR3_9BURK</name>
<comment type="caution">
    <text evidence="1">The sequence shown here is derived from an EMBL/GenBank/DDBJ whole genome shotgun (WGS) entry which is preliminary data.</text>
</comment>
<evidence type="ECO:0000313" key="1">
    <source>
        <dbReference type="EMBL" id="PTB21632.1"/>
    </source>
</evidence>
<sequence>MTAMQKKLLRLPEILEAMSMKKSFFYLQIKRGLMSKPIKIGRSSYWEREAVEKFIAEQIAKRDVADDKEPAVRCE</sequence>
<reference evidence="1 2" key="1">
    <citation type="submission" date="2018-03" db="EMBL/GenBank/DDBJ databases">
        <title>Whole genome analyses suggest that Burkholderia sensu lato contains two further novel genera in the rhizoxinica-symbiotica group Mycetohabitans gen. nov., and Trinickia gen. nov.: implications for the evolution of diazotrophy and nodulation in the Burkholderiaceae.</title>
        <authorList>
            <person name="Estrada De Los Santos P."/>
            <person name="Palmer M."/>
            <person name="Chavez-Ramirez B."/>
            <person name="Steenkamp E.T."/>
            <person name="Hirsch A.M."/>
            <person name="Manyaka P."/>
            <person name="Maluk M."/>
            <person name="Lafos M."/>
            <person name="Crook M."/>
            <person name="Gross E."/>
            <person name="Simon M.F."/>
            <person name="Bueno Dos Reis Junior F."/>
            <person name="Poole P.S."/>
            <person name="Venter S.N."/>
            <person name="James E.K."/>
        </authorList>
    </citation>
    <scope>NUCLEOTIDE SEQUENCE [LARGE SCALE GENOMIC DNA]</scope>
    <source>
        <strain evidence="1 2">JPY-366</strain>
    </source>
</reference>
<dbReference type="EMBL" id="PYUC01000003">
    <property type="protein sequence ID" value="PTB21632.1"/>
    <property type="molecule type" value="Genomic_DNA"/>
</dbReference>
<gene>
    <name evidence="1" type="ORF">C9I57_08375</name>
</gene>
<accession>A0A2T3XYR3</accession>
<proteinExistence type="predicted"/>
<dbReference type="Proteomes" id="UP000240638">
    <property type="component" value="Unassembled WGS sequence"/>
</dbReference>
<dbReference type="AlphaFoldDB" id="A0A2T3XYR3"/>